<dbReference type="Pfam" id="PF22633">
    <property type="entry name" value="F5_F8_type_C_2"/>
    <property type="match status" value="1"/>
</dbReference>
<sequence>MSKYYCNPINFNYRYQYNGFGDKFSLNREAADPSLVRFKDKYYLFPSMTKGFLVSNDLVNWTMFPIGDLPFYDYAPDVRVVGDYLYFSASRRNEICDFYRTKDPESGVFERIPGTFDFWDPNLFVDDDGRLYFYWGCSNITPIYGVELEPETMKKIGEPVPLITNHQNEYGYERKGEDHYSKGVDPGAVNIVKLEASEILKCKPEDITDVNKILDKLPPEKAQIFRGLLSDNPFIEGAWMTKYHGKYYLQYAAPAAENNVYLDGVYISDKPLGPFHLAQNNPFSYSPGGFCPGAGHGSTLEDMQGNWWHTSTMRISINHDMERRVGIWPCGFDQDDELFCNQRYGDWPIKVESNKNRNIWEEPEWMLLSYQKVATASSEEKSATNSVDENVRTWWKAKSPTNEWLKIDLQKVLTVNAIQVNFADDVDKPVLPEGAVLFSDFPNHGRYLDDRTFYTRWILEGSLDGKEWFVISDKSKAQTNLPHDLVVIEEGTKMRYVKLTVFELPYGQNACVSGLRVFGKDENGQKPPKVENLKVLRTDPLSMNVEWNCKNATGFEILWGNSPDKLYHEYRVFGKNKQEIRALVAGAHYYVRVDSFNESGITHGDVVEVKD</sequence>
<organism evidence="6 7">
    <name type="scientific">Tritrichomonas musculus</name>
    <dbReference type="NCBI Taxonomy" id="1915356"/>
    <lineage>
        <taxon>Eukaryota</taxon>
        <taxon>Metamonada</taxon>
        <taxon>Parabasalia</taxon>
        <taxon>Tritrichomonadida</taxon>
        <taxon>Tritrichomonadidae</taxon>
        <taxon>Tritrichomonas</taxon>
    </lineage>
</organism>
<dbReference type="PANTHER" id="PTHR43772">
    <property type="entry name" value="ENDO-1,4-BETA-XYLANASE"/>
    <property type="match status" value="1"/>
</dbReference>
<accession>A0ABR2JE39</accession>
<dbReference type="EMBL" id="JAPFFF010000012">
    <property type="protein sequence ID" value="KAK8876036.1"/>
    <property type="molecule type" value="Genomic_DNA"/>
</dbReference>
<keyword evidence="4" id="KW-0326">Glycosidase</keyword>
<protein>
    <recommendedName>
        <fullName evidence="5">F5/8 type C domain-containing protein</fullName>
    </recommendedName>
</protein>
<reference evidence="6 7" key="1">
    <citation type="submission" date="2024-04" db="EMBL/GenBank/DDBJ databases">
        <title>Tritrichomonas musculus Genome.</title>
        <authorList>
            <person name="Alves-Ferreira E."/>
            <person name="Grigg M."/>
            <person name="Lorenzi H."/>
            <person name="Galac M."/>
        </authorList>
    </citation>
    <scope>NUCLEOTIDE SEQUENCE [LARGE SCALE GENOMIC DNA]</scope>
    <source>
        <strain evidence="6 7">EAF2021</strain>
    </source>
</reference>
<dbReference type="SUPFAM" id="SSF75005">
    <property type="entry name" value="Arabinanase/levansucrase/invertase"/>
    <property type="match status" value="1"/>
</dbReference>
<dbReference type="Gene3D" id="2.60.120.260">
    <property type="entry name" value="Galactose-binding domain-like"/>
    <property type="match status" value="1"/>
</dbReference>
<dbReference type="InterPro" id="IPR036116">
    <property type="entry name" value="FN3_sf"/>
</dbReference>
<dbReference type="PANTHER" id="PTHR43772:SF2">
    <property type="entry name" value="PUTATIVE (AFU_ORTHOLOGUE AFUA_2G04480)-RELATED"/>
    <property type="match status" value="1"/>
</dbReference>
<gene>
    <name evidence="6" type="ORF">M9Y10_006220</name>
</gene>
<keyword evidence="3" id="KW-0119">Carbohydrate metabolism</keyword>
<comment type="caution">
    <text evidence="6">The sequence shown here is derived from an EMBL/GenBank/DDBJ whole genome shotgun (WGS) entry which is preliminary data.</text>
</comment>
<dbReference type="SUPFAM" id="SSF49785">
    <property type="entry name" value="Galactose-binding domain-like"/>
    <property type="match status" value="1"/>
</dbReference>
<dbReference type="InterPro" id="IPR023296">
    <property type="entry name" value="Glyco_hydro_beta-prop_sf"/>
</dbReference>
<evidence type="ECO:0000313" key="7">
    <source>
        <dbReference type="Proteomes" id="UP001470230"/>
    </source>
</evidence>
<dbReference type="CDD" id="cd08982">
    <property type="entry name" value="GH43-like"/>
    <property type="match status" value="1"/>
</dbReference>
<dbReference type="InterPro" id="IPR052176">
    <property type="entry name" value="Glycosyl_Hydrlase_43_Enz"/>
</dbReference>
<dbReference type="CDD" id="cd00063">
    <property type="entry name" value="FN3"/>
    <property type="match status" value="1"/>
</dbReference>
<keyword evidence="7" id="KW-1185">Reference proteome</keyword>
<evidence type="ECO:0000256" key="3">
    <source>
        <dbReference type="ARBA" id="ARBA00023277"/>
    </source>
</evidence>
<dbReference type="Pfam" id="PF04616">
    <property type="entry name" value="Glyco_hydro_43"/>
    <property type="match status" value="2"/>
</dbReference>
<evidence type="ECO:0000313" key="6">
    <source>
        <dbReference type="EMBL" id="KAK8876036.1"/>
    </source>
</evidence>
<feature type="domain" description="F5/8 type C" evidence="5">
    <location>
        <begin position="352"/>
        <end position="520"/>
    </location>
</feature>
<evidence type="ECO:0000259" key="5">
    <source>
        <dbReference type="PROSITE" id="PS50022"/>
    </source>
</evidence>
<dbReference type="SUPFAM" id="SSF49265">
    <property type="entry name" value="Fibronectin type III"/>
    <property type="match status" value="1"/>
</dbReference>
<dbReference type="Proteomes" id="UP001470230">
    <property type="component" value="Unassembled WGS sequence"/>
</dbReference>
<evidence type="ECO:0000256" key="2">
    <source>
        <dbReference type="ARBA" id="ARBA00022801"/>
    </source>
</evidence>
<name>A0ABR2JE39_9EUKA</name>
<evidence type="ECO:0000256" key="4">
    <source>
        <dbReference type="ARBA" id="ARBA00023295"/>
    </source>
</evidence>
<dbReference type="Gene3D" id="2.115.10.20">
    <property type="entry name" value="Glycosyl hydrolase domain, family 43"/>
    <property type="match status" value="1"/>
</dbReference>
<dbReference type="InterPro" id="IPR008979">
    <property type="entry name" value="Galactose-bd-like_sf"/>
</dbReference>
<dbReference type="InterPro" id="IPR003961">
    <property type="entry name" value="FN3_dom"/>
</dbReference>
<dbReference type="InterPro" id="IPR000421">
    <property type="entry name" value="FA58C"/>
</dbReference>
<keyword evidence="2" id="KW-0378">Hydrolase</keyword>
<dbReference type="PROSITE" id="PS50022">
    <property type="entry name" value="FA58C_3"/>
    <property type="match status" value="1"/>
</dbReference>
<evidence type="ECO:0000256" key="1">
    <source>
        <dbReference type="ARBA" id="ARBA00009865"/>
    </source>
</evidence>
<comment type="similarity">
    <text evidence="1">Belongs to the glycosyl hydrolase 43 family.</text>
</comment>
<dbReference type="InterPro" id="IPR006710">
    <property type="entry name" value="Glyco_hydro_43"/>
</dbReference>
<proteinExistence type="inferred from homology"/>